<dbReference type="Proteomes" id="UP000054785">
    <property type="component" value="Unassembled WGS sequence"/>
</dbReference>
<evidence type="ECO:0000313" key="2">
    <source>
        <dbReference type="Proteomes" id="UP000054785"/>
    </source>
</evidence>
<evidence type="ECO:0000313" key="1">
    <source>
        <dbReference type="EMBL" id="KTD03806.1"/>
    </source>
</evidence>
<reference evidence="1 2" key="1">
    <citation type="submission" date="2015-11" db="EMBL/GenBank/DDBJ databases">
        <title>Genomic analysis of 38 Legionella species identifies large and diverse effector repertoires.</title>
        <authorList>
            <person name="Burstein D."/>
            <person name="Amaro F."/>
            <person name="Zusman T."/>
            <person name="Lifshitz Z."/>
            <person name="Cohen O."/>
            <person name="Gilbert J.A."/>
            <person name="Pupko T."/>
            <person name="Shuman H.A."/>
            <person name="Segal G."/>
        </authorList>
    </citation>
    <scope>NUCLEOTIDE SEQUENCE [LARGE SCALE GENOMIC DNA]</scope>
    <source>
        <strain evidence="1 2">ATCC 49504</strain>
    </source>
</reference>
<name>A0A0W0U6V7_9GAMM</name>
<protein>
    <submittedName>
        <fullName evidence="1">Uncharacterized protein</fullName>
    </submittedName>
</protein>
<dbReference type="AlphaFoldDB" id="A0A0W0U6V7"/>
<dbReference type="EMBL" id="LNYC01000009">
    <property type="protein sequence ID" value="KTD03806.1"/>
    <property type="molecule type" value="Genomic_DNA"/>
</dbReference>
<proteinExistence type="predicted"/>
<organism evidence="1 2">
    <name type="scientific">Legionella geestiana</name>
    <dbReference type="NCBI Taxonomy" id="45065"/>
    <lineage>
        <taxon>Bacteria</taxon>
        <taxon>Pseudomonadati</taxon>
        <taxon>Pseudomonadota</taxon>
        <taxon>Gammaproteobacteria</taxon>
        <taxon>Legionellales</taxon>
        <taxon>Legionellaceae</taxon>
        <taxon>Legionella</taxon>
    </lineage>
</organism>
<gene>
    <name evidence="1" type="ORF">Lgee_0463</name>
</gene>
<sequence length="95" mass="11014">MFLKNRDYFQGYVIKRLLDLVNYLTEVIKQTDKSSEHKYALVDYFDKKGSGYCRVHTIGTGVISDFKPSDIMIDDDFISGFNHLDVRTISNLAHM</sequence>
<comment type="caution">
    <text evidence="1">The sequence shown here is derived from an EMBL/GenBank/DDBJ whole genome shotgun (WGS) entry which is preliminary data.</text>
</comment>
<dbReference type="PATRIC" id="fig|45065.4.peg.493"/>
<dbReference type="RefSeq" id="WP_028387453.1">
    <property type="nucleotide sequence ID" value="NZ_CAAAHN010000004.1"/>
</dbReference>
<accession>A0A0W0U6V7</accession>
<keyword evidence="2" id="KW-1185">Reference proteome</keyword>